<dbReference type="AlphaFoldDB" id="A0A2Z3KKZ6"/>
<dbReference type="Pfam" id="PF14266">
    <property type="entry name" value="YceG_bac"/>
    <property type="match status" value="2"/>
</dbReference>
<dbReference type="InterPro" id="IPR025647">
    <property type="entry name" value="YceG_bac"/>
</dbReference>
<reference evidence="2 3" key="1">
    <citation type="submission" date="2018-03" db="EMBL/GenBank/DDBJ databases">
        <title>Genome sequence of Lactococcus lactis strain 14B4 from almond drupe.</title>
        <authorList>
            <person name="Tran T.D."/>
            <person name="McGarvey J.A."/>
            <person name="Huynh S."/>
            <person name="Parker C.T."/>
        </authorList>
    </citation>
    <scope>NUCLEOTIDE SEQUENCE [LARGE SCALE GENOMIC DNA]</scope>
    <source>
        <strain evidence="2 3">14B4</strain>
    </source>
</reference>
<evidence type="ECO:0000313" key="3">
    <source>
        <dbReference type="Proteomes" id="UP000245919"/>
    </source>
</evidence>
<protein>
    <recommendedName>
        <fullName evidence="1">Putative component of 'biosynthetic module' domain-containing protein</fullName>
    </recommendedName>
</protein>
<proteinExistence type="predicted"/>
<feature type="domain" description="Putative component of 'biosynthetic module'" evidence="1">
    <location>
        <begin position="289"/>
        <end position="504"/>
    </location>
</feature>
<evidence type="ECO:0000313" key="2">
    <source>
        <dbReference type="EMBL" id="AWN66585.1"/>
    </source>
</evidence>
<gene>
    <name evidence="2" type="ORF">LL14B4_10520</name>
</gene>
<organism evidence="2 3">
    <name type="scientific">Lactococcus lactis subsp. lactis</name>
    <name type="common">Streptococcus lactis</name>
    <dbReference type="NCBI Taxonomy" id="1360"/>
    <lineage>
        <taxon>Bacteria</taxon>
        <taxon>Bacillati</taxon>
        <taxon>Bacillota</taxon>
        <taxon>Bacilli</taxon>
        <taxon>Lactobacillales</taxon>
        <taxon>Streptococcaceae</taxon>
        <taxon>Lactococcus</taxon>
    </lineage>
</organism>
<evidence type="ECO:0000259" key="1">
    <source>
        <dbReference type="Pfam" id="PF14266"/>
    </source>
</evidence>
<accession>A0A2Z3KKZ6</accession>
<sequence>MLWVKPWTKGSTPFLFITNNFRKEIIVNDLFDTIKASQKYLETNNNEPLIQQFSGVYSDETQFFNELYDLVNSSNVTLLEDSLNKSIDNSKFQNLEQIFQIIQENENLSSNRILAFMQGLDLIVDSALIKSYSTWLVELLDSRENKSKIDEHFRRIFTDCVKWSFTYLQPQIKENIASQKIQVWYKSVTPSPSQEWFMKLSKALGFQIIYFDITKKHPSNWLPLVELSNENEPMPLPKQKTEIISTVAREASTEFKQLMNQSDASGQSQSLFFSPFEFKEAQLLTIPLKTTYDEIRIIGTSDAYLRIGFKASPGKITVPVLFAKINGVLSNETDYWNQLDELHATVFQHQENLLLSKSEISRDYAKYHSYLISDHFNAKELIERLEWPYHQLATGAQISLAQAIIQAVNVLKVEVKPGEKIEVVKSQVYSTLLRLPEEFIKLFHQFDYPKGVPKLLWFDQPDVTMSKEDAMQILLLNSIGFDCLIYSPNGMNSIENHINNFNIDVFWLDQMKDYTLSNKKTKKGFLQRFWGEG</sequence>
<name>A0A2Z3KKZ6_LACLL</name>
<dbReference type="EMBL" id="CP028160">
    <property type="protein sequence ID" value="AWN66585.1"/>
    <property type="molecule type" value="Genomic_DNA"/>
</dbReference>
<feature type="domain" description="Putative component of 'biosynthetic module'" evidence="1">
    <location>
        <begin position="50"/>
        <end position="259"/>
    </location>
</feature>
<dbReference type="Proteomes" id="UP000245919">
    <property type="component" value="Chromosome"/>
</dbReference>